<evidence type="ECO:0000313" key="5">
    <source>
        <dbReference type="EMBL" id="GAQ09975.1"/>
    </source>
</evidence>
<dbReference type="InterPro" id="IPR000192">
    <property type="entry name" value="Aminotrans_V_dom"/>
</dbReference>
<dbReference type="CDD" id="cd05918">
    <property type="entry name" value="A_NRPS_SidN3_like"/>
    <property type="match status" value="1"/>
</dbReference>
<dbReference type="SUPFAM" id="SSF51735">
    <property type="entry name" value="NAD(P)-binding Rossmann-fold domains"/>
    <property type="match status" value="1"/>
</dbReference>
<dbReference type="Pfam" id="PF07993">
    <property type="entry name" value="NAD_binding_4"/>
    <property type="match status" value="1"/>
</dbReference>
<dbReference type="Gene3D" id="3.40.50.720">
    <property type="entry name" value="NAD(P)-binding Rossmann-like Domain"/>
    <property type="match status" value="1"/>
</dbReference>
<dbReference type="PROSITE" id="PS50075">
    <property type="entry name" value="CARRIER"/>
    <property type="match status" value="1"/>
</dbReference>
<dbReference type="InterPro" id="IPR045851">
    <property type="entry name" value="AMP-bd_C_sf"/>
</dbReference>
<dbReference type="Gene3D" id="3.90.1150.10">
    <property type="entry name" value="Aspartate Aminotransferase, domain 1"/>
    <property type="match status" value="1"/>
</dbReference>
<evidence type="ECO:0000256" key="2">
    <source>
        <dbReference type="ARBA" id="ARBA00022553"/>
    </source>
</evidence>
<keyword evidence="2" id="KW-0597">Phosphoprotein</keyword>
<dbReference type="PANTHER" id="PTHR44845">
    <property type="entry name" value="CARRIER DOMAIN-CONTAINING PROTEIN"/>
    <property type="match status" value="1"/>
</dbReference>
<dbReference type="InterPro" id="IPR020845">
    <property type="entry name" value="AMP-binding_CS"/>
</dbReference>
<dbReference type="InterPro" id="IPR036291">
    <property type="entry name" value="NAD(P)-bd_dom_sf"/>
</dbReference>
<dbReference type="InterPro" id="IPR042099">
    <property type="entry name" value="ANL_N_sf"/>
</dbReference>
<dbReference type="Proteomes" id="UP000051487">
    <property type="component" value="Unassembled WGS sequence"/>
</dbReference>
<feature type="domain" description="Carrier" evidence="4">
    <location>
        <begin position="786"/>
        <end position="865"/>
    </location>
</feature>
<dbReference type="Pfam" id="PF00501">
    <property type="entry name" value="AMP-binding"/>
    <property type="match status" value="1"/>
</dbReference>
<dbReference type="InterPro" id="IPR010071">
    <property type="entry name" value="AA_adenyl_dom"/>
</dbReference>
<accession>A0AAN4PNB5</accession>
<dbReference type="InterPro" id="IPR013120">
    <property type="entry name" value="FAR_NAD-bd"/>
</dbReference>
<dbReference type="InterPro" id="IPR015424">
    <property type="entry name" value="PyrdxlP-dep_Trfase"/>
</dbReference>
<dbReference type="Gene3D" id="1.10.1200.10">
    <property type="entry name" value="ACP-like"/>
    <property type="match status" value="1"/>
</dbReference>
<sequence length="1680" mass="185750">MLLQDPNHREELHDDVDNAFSKINGTVQQSSHFADVSSIDVPLTHLPVLTPRSKTANSRTGLAKSLPYASLDAPRSATEEQNVLIKTWAILLHQYAASDRVAFAIIGKAGPSGHSSGQASTQVLVSHWSTTPTAFAQSSGPQFQFVTFDPSQHGTRVNTALDFSAIYHSNNDFSYVLHWSEEGARDLRLYTKQPSVPTKFASALWTTLLEINTRVRTADPLLSKRLISKADQRAISSFITTPVFEERKCLHHLFLESARATPHAPAVQGWDGSFTYAELDQLSKNVASQLLRRGVRKGQYVPFSFEKSVWMVVAIIGILRAGGVVASIDPSQPQSRAREIIQETGATVIVASNAQASIFAGLVDTIVPISADSVHYTVDDTGLHTPLPQVYPADPAVIIFTSGSTGKPKGIVIQHGAVATRMVAEGRAFQYHGARTLQFAASTWDIFMTDIFTTLAFNGCVCIPSEEDRRFNLAKFCADYDVSLALITPSLANLLEPTRFPTLKTLIFGGEALKEEVIRKWEAIDGISLHQGYGPAETGPCVATRLAERPEILGYALDNSVCILVDPSDPNQLVPLGAVGELVVGGPSLLREYINNPSKTDAAVIESPSWAFDLMTPVRRFYRTGDLLRYSVDTLDGRLEFVGRTDDQVKYHGQRIELGEIEHHLSRLPGVESCIVALIKTGVFKDRLVAVVQAGKSSGGNSYGNQLSLRYDQNITITHMRSFLSSRLPEFMIPNELLVVHELPHNSSMKLDRGRVTKWISDMQSRPSEAIANPHTPSNELLAHESTARAIAREYARIVAGDNVSRRREYEGRDFNLQGGGIDSIQIMSLSMFITQQFGFQVPMTDILSSRATVRSIASVIDANKSHNLGIGQGQPLSMRDKIRIPLASSMPAPSQHFPEEIKGSRVFLTGASGFLGIEILRQLLARPNTHVYALVRGSSQSQAREHLVQKAISASWWQDAYHTRLHVWHGDLTLPQLGLSHSQWQMLQGQTSPSIDAIIHNGAKVHYSQDYETLKKTNVSPTVELLKAVHNREEPLHSFVFVSGGQQLSFDDSEDEKNASKSLKGSGYARSKAVSEQIVRRFANQKGSKARHVRIVKPGFIIGDSERGHANQSDFIWRLIAACVEIGFYNEDEADSWLFISDTTRVAQVILHSVFEEDAKFVTKVLDGLRFKTLWTLLQEKFGFELQPLHRQQWLARLQQSVAQKKEKHVLFPLLYLLEASDEPIGVFHGPLDPSAGVQAALDANITYLINSRFLIRADSVLTPTTSVASTVPVTDVIDVQSLREQFPALHHGVVAFNNAAGTVLHREAAESTHRYMTSFPYELGRDDPASALKTQRLQDRFAELAAFMNADPDEIAFGQSTTFLLRSLGQALKPLLNSDCEIIVSVLCHEASAAAWLALAKDLGIAIKWWAPPPGDDPVLSLDTLRPLLTPKARLVACNHVSNVVGTIHPIRQVADLVHRIPGAVIVVDGVAWAPHRPIDVKALDVDFYCFSWYKVFGPHVAQLYGRRSAQKRALVGISHFFLGEMPGLDWRLRLGANSFELEEALVPITRYLKRVGWDNIIAQETVLQDVFLAYLRRRSEVFRIFGEKSSDPAKRVPVITFEVIGHSSTVVTNKVNQRGRFRVVSGNCWAPRPTHDVLGLGAEGLIRVSFVHYNTVAEVQEFCVELDSVLETLKAGK</sequence>
<keyword evidence="1" id="KW-0596">Phosphopantetheine</keyword>
<organism evidence="5 6">
    <name type="scientific">Aspergillus lentulus</name>
    <dbReference type="NCBI Taxonomy" id="293939"/>
    <lineage>
        <taxon>Eukaryota</taxon>
        <taxon>Fungi</taxon>
        <taxon>Dikarya</taxon>
        <taxon>Ascomycota</taxon>
        <taxon>Pezizomycotina</taxon>
        <taxon>Eurotiomycetes</taxon>
        <taxon>Eurotiomycetidae</taxon>
        <taxon>Eurotiales</taxon>
        <taxon>Aspergillaceae</taxon>
        <taxon>Aspergillus</taxon>
        <taxon>Aspergillus subgen. Fumigati</taxon>
    </lineage>
</organism>
<comment type="caution">
    <text evidence="5">The sequence shown here is derived from an EMBL/GenBank/DDBJ whole genome shotgun (WGS) entry which is preliminary data.</text>
</comment>
<dbReference type="PROSITE" id="PS00455">
    <property type="entry name" value="AMP_BINDING"/>
    <property type="match status" value="1"/>
</dbReference>
<dbReference type="SUPFAM" id="SSF47336">
    <property type="entry name" value="ACP-like"/>
    <property type="match status" value="1"/>
</dbReference>
<evidence type="ECO:0000313" key="6">
    <source>
        <dbReference type="Proteomes" id="UP000051487"/>
    </source>
</evidence>
<proteinExistence type="inferred from homology"/>
<reference evidence="5 6" key="1">
    <citation type="submission" date="2015-11" db="EMBL/GenBank/DDBJ databases">
        <title>Aspergillus lentulus strain IFM 54703T.</title>
        <authorList>
            <person name="Kusuya Y."/>
            <person name="Sakai K."/>
            <person name="Kamei K."/>
            <person name="Takahashi H."/>
            <person name="Yaguchi T."/>
        </authorList>
    </citation>
    <scope>NUCLEOTIDE SEQUENCE [LARGE SCALE GENOMIC DNA]</scope>
    <source>
        <strain evidence="5 6">IFM 54703</strain>
    </source>
</reference>
<evidence type="ECO:0000256" key="1">
    <source>
        <dbReference type="ARBA" id="ARBA00022450"/>
    </source>
</evidence>
<dbReference type="InterPro" id="IPR036736">
    <property type="entry name" value="ACP-like_sf"/>
</dbReference>
<dbReference type="InterPro" id="IPR009081">
    <property type="entry name" value="PP-bd_ACP"/>
</dbReference>
<dbReference type="EMBL" id="BCLY01000013">
    <property type="protein sequence ID" value="GAQ09975.1"/>
    <property type="molecule type" value="Genomic_DNA"/>
</dbReference>
<dbReference type="InterPro" id="IPR000873">
    <property type="entry name" value="AMP-dep_synth/lig_dom"/>
</dbReference>
<dbReference type="Gene3D" id="3.30.300.30">
    <property type="match status" value="1"/>
</dbReference>
<dbReference type="Gene3D" id="3.40.50.12780">
    <property type="entry name" value="N-terminal domain of ligase-like"/>
    <property type="match status" value="1"/>
</dbReference>
<comment type="similarity">
    <text evidence="3">Belongs to the NRP synthetase family.</text>
</comment>
<dbReference type="InterPro" id="IPR015422">
    <property type="entry name" value="PyrdxlP-dep_Trfase_small"/>
</dbReference>
<dbReference type="Pfam" id="PF00550">
    <property type="entry name" value="PP-binding"/>
    <property type="match status" value="1"/>
</dbReference>
<dbReference type="Gene3D" id="3.40.640.10">
    <property type="entry name" value="Type I PLP-dependent aspartate aminotransferase-like (Major domain)"/>
    <property type="match status" value="1"/>
</dbReference>
<dbReference type="SUPFAM" id="SSF56801">
    <property type="entry name" value="Acetyl-CoA synthetase-like"/>
    <property type="match status" value="1"/>
</dbReference>
<dbReference type="Pfam" id="PF00266">
    <property type="entry name" value="Aminotran_5"/>
    <property type="match status" value="1"/>
</dbReference>
<dbReference type="NCBIfam" id="TIGR01746">
    <property type="entry name" value="Thioester-redct"/>
    <property type="match status" value="1"/>
</dbReference>
<dbReference type="InterPro" id="IPR015421">
    <property type="entry name" value="PyrdxlP-dep_Trfase_major"/>
</dbReference>
<dbReference type="SUPFAM" id="SSF53383">
    <property type="entry name" value="PLP-dependent transferases"/>
    <property type="match status" value="1"/>
</dbReference>
<dbReference type="InterPro" id="IPR010080">
    <property type="entry name" value="Thioester_reductase-like_dom"/>
</dbReference>
<evidence type="ECO:0000259" key="4">
    <source>
        <dbReference type="PROSITE" id="PS50075"/>
    </source>
</evidence>
<name>A0AAN4PNB5_ASPLE</name>
<protein>
    <recommendedName>
        <fullName evidence="4">Carrier domain-containing protein</fullName>
    </recommendedName>
</protein>
<dbReference type="PANTHER" id="PTHR44845:SF4">
    <property type="entry name" value="NONRIBOSOMAL PEPTIDE SYNTHASE INPA"/>
    <property type="match status" value="1"/>
</dbReference>
<gene>
    <name evidence="5" type="ORF">ALT_7296</name>
</gene>
<evidence type="ECO:0000256" key="3">
    <source>
        <dbReference type="ARBA" id="ARBA00029454"/>
    </source>
</evidence>
<dbReference type="NCBIfam" id="TIGR01733">
    <property type="entry name" value="AA-adenyl-dom"/>
    <property type="match status" value="1"/>
</dbReference>